<comment type="similarity">
    <text evidence="1">Belongs to the peptidase S51 family.</text>
</comment>
<dbReference type="GO" id="GO:0006508">
    <property type="term" value="P:proteolysis"/>
    <property type="evidence" value="ECO:0007669"/>
    <property type="project" value="UniProtKB-KW"/>
</dbReference>
<feature type="signal peptide" evidence="5">
    <location>
        <begin position="1"/>
        <end position="21"/>
    </location>
</feature>
<feature type="non-terminal residue" evidence="6">
    <location>
        <position position="187"/>
    </location>
</feature>
<evidence type="ECO:0000313" key="6">
    <source>
        <dbReference type="EMBL" id="CAF4305211.1"/>
    </source>
</evidence>
<dbReference type="SUPFAM" id="SSF52317">
    <property type="entry name" value="Class I glutamine amidotransferase-like"/>
    <property type="match status" value="1"/>
</dbReference>
<keyword evidence="2" id="KW-0645">Protease</keyword>
<feature type="chain" id="PRO_5032947851" description="Cyanophycinase" evidence="5">
    <location>
        <begin position="22"/>
        <end position="187"/>
    </location>
</feature>
<name>A0A820I8V7_9BILA</name>
<dbReference type="Gene3D" id="3.40.50.880">
    <property type="match status" value="1"/>
</dbReference>
<dbReference type="Pfam" id="PF03575">
    <property type="entry name" value="Peptidase_S51"/>
    <property type="match status" value="1"/>
</dbReference>
<evidence type="ECO:0000256" key="4">
    <source>
        <dbReference type="ARBA" id="ARBA00022825"/>
    </source>
</evidence>
<dbReference type="Proteomes" id="UP000663881">
    <property type="component" value="Unassembled WGS sequence"/>
</dbReference>
<evidence type="ECO:0000256" key="1">
    <source>
        <dbReference type="ARBA" id="ARBA00006534"/>
    </source>
</evidence>
<reference evidence="6" key="1">
    <citation type="submission" date="2021-02" db="EMBL/GenBank/DDBJ databases">
        <authorList>
            <person name="Nowell W R."/>
        </authorList>
    </citation>
    <scope>NUCLEOTIDE SEQUENCE</scope>
</reference>
<protein>
    <recommendedName>
        <fullName evidence="8">Cyanophycinase</fullName>
    </recommendedName>
</protein>
<dbReference type="GO" id="GO:0008236">
    <property type="term" value="F:serine-type peptidase activity"/>
    <property type="evidence" value="ECO:0007669"/>
    <property type="project" value="UniProtKB-KW"/>
</dbReference>
<organism evidence="6 7">
    <name type="scientific">Adineta steineri</name>
    <dbReference type="NCBI Taxonomy" id="433720"/>
    <lineage>
        <taxon>Eukaryota</taxon>
        <taxon>Metazoa</taxon>
        <taxon>Spiralia</taxon>
        <taxon>Gnathifera</taxon>
        <taxon>Rotifera</taxon>
        <taxon>Eurotatoria</taxon>
        <taxon>Bdelloidea</taxon>
        <taxon>Adinetida</taxon>
        <taxon>Adinetidae</taxon>
        <taxon>Adineta</taxon>
    </lineage>
</organism>
<dbReference type="EMBL" id="CAJOAY010016851">
    <property type="protein sequence ID" value="CAF4305211.1"/>
    <property type="molecule type" value="Genomic_DNA"/>
</dbReference>
<gene>
    <name evidence="6" type="ORF">OKA104_LOCUS46418</name>
</gene>
<sequence length="187" mass="19834">MNAVLLFVSAFFCWSEKVAIGVSIPIDTIINQRNAASIGLVGDGTDVNRTTVGGTALVGGGTDVDEVFQWMIKKAGGGDFVVIRASGTDAYNSYIYSLGPINSVETLLINSRTLANDPEVERTILNAQAVFIAGGDQANYVNYWKDTKVHYALDYLRNVKQIPVGGTSAGCAILGGTYFSALQGSII</sequence>
<keyword evidence="3" id="KW-0378">Hydrolase</keyword>
<dbReference type="AlphaFoldDB" id="A0A820I8V7"/>
<evidence type="ECO:0000256" key="2">
    <source>
        <dbReference type="ARBA" id="ARBA00022670"/>
    </source>
</evidence>
<dbReference type="PANTHER" id="PTHR36175:SF1">
    <property type="entry name" value="CYANOPHYCINASE"/>
    <property type="match status" value="1"/>
</dbReference>
<comment type="caution">
    <text evidence="6">The sequence shown here is derived from an EMBL/GenBank/DDBJ whole genome shotgun (WGS) entry which is preliminary data.</text>
</comment>
<keyword evidence="4" id="KW-0720">Serine protease</keyword>
<evidence type="ECO:0000256" key="3">
    <source>
        <dbReference type="ARBA" id="ARBA00022801"/>
    </source>
</evidence>
<evidence type="ECO:0000256" key="5">
    <source>
        <dbReference type="SAM" id="SignalP"/>
    </source>
</evidence>
<proteinExistence type="inferred from homology"/>
<dbReference type="PANTHER" id="PTHR36175">
    <property type="entry name" value="CYANOPHYCINASE"/>
    <property type="match status" value="1"/>
</dbReference>
<evidence type="ECO:0008006" key="8">
    <source>
        <dbReference type="Google" id="ProtNLM"/>
    </source>
</evidence>
<keyword evidence="5" id="KW-0732">Signal</keyword>
<accession>A0A820I8V7</accession>
<dbReference type="InterPro" id="IPR029062">
    <property type="entry name" value="Class_I_gatase-like"/>
</dbReference>
<dbReference type="InterPro" id="IPR005320">
    <property type="entry name" value="Peptidase_S51"/>
</dbReference>
<evidence type="ECO:0000313" key="7">
    <source>
        <dbReference type="Proteomes" id="UP000663881"/>
    </source>
</evidence>